<dbReference type="EMBL" id="JABCKI010000164">
    <property type="protein sequence ID" value="KAG5652075.1"/>
    <property type="molecule type" value="Genomic_DNA"/>
</dbReference>
<feature type="compositionally biased region" description="Polar residues" evidence="1">
    <location>
        <begin position="174"/>
        <end position="194"/>
    </location>
</feature>
<protein>
    <submittedName>
        <fullName evidence="2">Uncharacterized protein</fullName>
    </submittedName>
</protein>
<feature type="region of interest" description="Disordered" evidence="1">
    <location>
        <begin position="174"/>
        <end position="292"/>
    </location>
</feature>
<organism evidence="2 3">
    <name type="scientific">Sphagnurus paluster</name>
    <dbReference type="NCBI Taxonomy" id="117069"/>
    <lineage>
        <taxon>Eukaryota</taxon>
        <taxon>Fungi</taxon>
        <taxon>Dikarya</taxon>
        <taxon>Basidiomycota</taxon>
        <taxon>Agaricomycotina</taxon>
        <taxon>Agaricomycetes</taxon>
        <taxon>Agaricomycetidae</taxon>
        <taxon>Agaricales</taxon>
        <taxon>Tricholomatineae</taxon>
        <taxon>Lyophyllaceae</taxon>
        <taxon>Sphagnurus</taxon>
    </lineage>
</organism>
<dbReference type="Proteomes" id="UP000717328">
    <property type="component" value="Unassembled WGS sequence"/>
</dbReference>
<keyword evidence="3" id="KW-1185">Reference proteome</keyword>
<dbReference type="AlphaFoldDB" id="A0A9P7GRC9"/>
<name>A0A9P7GRC9_9AGAR</name>
<accession>A0A9P7GRC9</accession>
<feature type="non-terminal residue" evidence="2">
    <location>
        <position position="1"/>
    </location>
</feature>
<evidence type="ECO:0000313" key="2">
    <source>
        <dbReference type="EMBL" id="KAG5652075.1"/>
    </source>
</evidence>
<feature type="compositionally biased region" description="Basic and acidic residues" evidence="1">
    <location>
        <begin position="264"/>
        <end position="277"/>
    </location>
</feature>
<gene>
    <name evidence="2" type="ORF">H0H81_006368</name>
</gene>
<evidence type="ECO:0000256" key="1">
    <source>
        <dbReference type="SAM" id="MobiDB-lite"/>
    </source>
</evidence>
<proteinExistence type="predicted"/>
<reference evidence="2" key="2">
    <citation type="submission" date="2021-10" db="EMBL/GenBank/DDBJ databases">
        <title>Phylogenomics reveals ancestral predisposition of the termite-cultivated fungus Termitomyces towards a domesticated lifestyle.</title>
        <authorList>
            <person name="Auxier B."/>
            <person name="Grum-Grzhimaylo A."/>
            <person name="Cardenas M.E."/>
            <person name="Lodge J.D."/>
            <person name="Laessoe T."/>
            <person name="Pedersen O."/>
            <person name="Smith M.E."/>
            <person name="Kuyper T.W."/>
            <person name="Franco-Molano E.A."/>
            <person name="Baroni T.J."/>
            <person name="Aanen D.K."/>
        </authorList>
    </citation>
    <scope>NUCLEOTIDE SEQUENCE</scope>
    <source>
        <strain evidence="2">D49</strain>
    </source>
</reference>
<comment type="caution">
    <text evidence="2">The sequence shown here is derived from an EMBL/GenBank/DDBJ whole genome shotgun (WGS) entry which is preliminary data.</text>
</comment>
<reference evidence="2" key="1">
    <citation type="submission" date="2021-02" db="EMBL/GenBank/DDBJ databases">
        <authorList>
            <person name="Nieuwenhuis M."/>
            <person name="Van De Peppel L.J.J."/>
        </authorList>
    </citation>
    <scope>NUCLEOTIDE SEQUENCE</scope>
    <source>
        <strain evidence="2">D49</strain>
    </source>
</reference>
<sequence>DSLSQLLMVASPDSPEDIYIIHPAQMQLIVDHEIAIRQRSPAVSHLPAGYHSVVQILNDNPEDFPYRATRYNFKDKKWEIPSRKFWLPYGSIPTTFIDPRFTRFADLGLLRRPDYSFNDQAIEDMMRALRSPHGEAERKDKFYHKRKLQQLHTSTQQQQPAGQGSMTMLASYSPFHTHTKTPGPSRSSVSSVTHTMHRDHEEHPHKKRRSNREFSPMRIDGETNPEAGPSERRGRSSSKKELQGSDPATESNEPSGSTTPRAPTAKDKGKGRAKDTEQTEEDELRDYPSGEE</sequence>
<feature type="compositionally biased region" description="Basic and acidic residues" evidence="1">
    <location>
        <begin position="229"/>
        <end position="243"/>
    </location>
</feature>
<evidence type="ECO:0000313" key="3">
    <source>
        <dbReference type="Proteomes" id="UP000717328"/>
    </source>
</evidence>
<feature type="compositionally biased region" description="Polar residues" evidence="1">
    <location>
        <begin position="246"/>
        <end position="261"/>
    </location>
</feature>